<dbReference type="InterPro" id="IPR015421">
    <property type="entry name" value="PyrdxlP-dep_Trfase_major"/>
</dbReference>
<dbReference type="AlphaFoldDB" id="A0A150JFF0"/>
<gene>
    <name evidence="9" type="ORF">AN188_00768</name>
    <name evidence="10" type="ORF">APG09_00020</name>
</gene>
<dbReference type="Gene3D" id="3.90.1150.10">
    <property type="entry name" value="Aspartate Aminotransferase, domain 1"/>
    <property type="match status" value="1"/>
</dbReference>
<evidence type="ECO:0000313" key="9">
    <source>
        <dbReference type="EMBL" id="KYC54728.1"/>
    </source>
</evidence>
<dbReference type="GO" id="GO:0006520">
    <property type="term" value="P:amino acid metabolic process"/>
    <property type="evidence" value="ECO:0007669"/>
    <property type="project" value="InterPro"/>
</dbReference>
<comment type="cofactor">
    <cofactor evidence="1 7">
        <name>pyridoxal 5'-phosphate</name>
        <dbReference type="ChEBI" id="CHEBI:597326"/>
    </cofactor>
</comment>
<dbReference type="Gene3D" id="3.40.640.10">
    <property type="entry name" value="Type I PLP-dependent aspartate aminotransferase-like (Major domain)"/>
    <property type="match status" value="1"/>
</dbReference>
<dbReference type="InterPro" id="IPR004839">
    <property type="entry name" value="Aminotransferase_I/II_large"/>
</dbReference>
<comment type="caution">
    <text evidence="10">The sequence shown here is derived from an EMBL/GenBank/DDBJ whole genome shotgun (WGS) entry which is preliminary data.</text>
</comment>
<dbReference type="SUPFAM" id="SSF53383">
    <property type="entry name" value="PLP-dependent transferases"/>
    <property type="match status" value="1"/>
</dbReference>
<dbReference type="InterPro" id="IPR050596">
    <property type="entry name" value="AspAT/PAT-like"/>
</dbReference>
<sequence length="385" mass="43596">MIVVIMVAERVKLVIPSKIRELSERSKKIENVISLGIGEPDFDTPVHIKEAAKKALDQGLTHYTENQGLFKVRKAISDRYMRLFSTEALPQNILLTAGAYEAVYLAFLGLLNKGDEVLIPDPVFLCYENDAYMSESIPVKFPLYEENSFRPSQDDILEKINQKTKMLVLNYPSNPTGGVLEKKDYKMIADICEDHNLYLLSDDTYEEIVFDGYKPDCFLKYYDKTIITNSFSKNYAMTGWRVGFAIAEKEMLTPMLRIHQYAVSCLNTPALEGAYEALTSSQECVSDMVKEYERRRDLIVNGLNNLPGVSCINPKGTFYCFVNITDTGMTSREFSDFMLDNAKVVVVPGDAFGDRGEGFVRCSFATDYPKIEEALLRMEKALKSV</sequence>
<dbReference type="PATRIC" id="fig|1706433.3.peg.769"/>
<dbReference type="InterPro" id="IPR015422">
    <property type="entry name" value="PyrdxlP-dep_Trfase_small"/>
</dbReference>
<reference evidence="10 11" key="1">
    <citation type="journal article" date="2016" name="ISME J.">
        <title>Chasing the elusive Euryarchaeota class WSA2: genomes reveal a uniquely fastidious methyl-reducing methanogen.</title>
        <authorList>
            <person name="Nobu M.K."/>
            <person name="Narihiro T."/>
            <person name="Kuroda K."/>
            <person name="Mei R."/>
            <person name="Liu W.T."/>
        </authorList>
    </citation>
    <scope>NUCLEOTIDE SEQUENCE [LARGE SCALE GENOMIC DNA]</scope>
    <source>
        <strain evidence="9">ADurb1013_Bin02101</strain>
        <strain evidence="10">ADurb1213_Bin02801</strain>
    </source>
</reference>
<evidence type="ECO:0000313" key="10">
    <source>
        <dbReference type="EMBL" id="KYC58548.1"/>
    </source>
</evidence>
<proteinExistence type="inferred from homology"/>
<dbReference type="EC" id="2.6.1.-" evidence="7"/>
<evidence type="ECO:0000256" key="7">
    <source>
        <dbReference type="RuleBase" id="RU000481"/>
    </source>
</evidence>
<dbReference type="EMBL" id="LNJB01000008">
    <property type="protein sequence ID" value="KYC54728.1"/>
    <property type="molecule type" value="Genomic_DNA"/>
</dbReference>
<dbReference type="Proteomes" id="UP000092420">
    <property type="component" value="Unassembled WGS sequence"/>
</dbReference>
<keyword evidence="6" id="KW-0663">Pyridoxal phosphate</keyword>
<name>A0A150JFF0_9EURY</name>
<protein>
    <recommendedName>
        <fullName evidence="7">Aminotransferase</fullName>
        <ecNumber evidence="7">2.6.1.-</ecNumber>
    </recommendedName>
</protein>
<organism evidence="10">
    <name type="scientific">Candidatus Methanofastidiosum methylothiophilum</name>
    <dbReference type="NCBI Taxonomy" id="1705564"/>
    <lineage>
        <taxon>Archaea</taxon>
        <taxon>Methanobacteriati</taxon>
        <taxon>Methanobacteriota</taxon>
        <taxon>Stenosarchaea group</taxon>
        <taxon>Candidatus Methanofastidiosia</taxon>
        <taxon>Candidatus Methanofastidiosales</taxon>
        <taxon>Candidatus Methanofastidiosaceae</taxon>
        <taxon>Candidatus Methanofastidiosum</taxon>
    </lineage>
</organism>
<accession>A0A150JCC9</accession>
<evidence type="ECO:0000256" key="2">
    <source>
        <dbReference type="ARBA" id="ARBA00007441"/>
    </source>
</evidence>
<comment type="similarity">
    <text evidence="2 7">Belongs to the class-I pyridoxal-phosphate-dependent aminotransferase family.</text>
</comment>
<evidence type="ECO:0000259" key="8">
    <source>
        <dbReference type="Pfam" id="PF00155"/>
    </source>
</evidence>
<evidence type="ECO:0000256" key="1">
    <source>
        <dbReference type="ARBA" id="ARBA00001933"/>
    </source>
</evidence>
<evidence type="ECO:0000256" key="3">
    <source>
        <dbReference type="ARBA" id="ARBA00011738"/>
    </source>
</evidence>
<dbReference type="PATRIC" id="fig|1706435.3.peg.19"/>
<dbReference type="PANTHER" id="PTHR46383:SF3">
    <property type="entry name" value="ASPARTATE AMINOTRANSFERASE-RELATED"/>
    <property type="match status" value="1"/>
</dbReference>
<accession>A0A150JN57</accession>
<dbReference type="GO" id="GO:0008483">
    <property type="term" value="F:transaminase activity"/>
    <property type="evidence" value="ECO:0007669"/>
    <property type="project" value="UniProtKB-KW"/>
</dbReference>
<dbReference type="GO" id="GO:0030170">
    <property type="term" value="F:pyridoxal phosphate binding"/>
    <property type="evidence" value="ECO:0007669"/>
    <property type="project" value="InterPro"/>
</dbReference>
<evidence type="ECO:0000256" key="6">
    <source>
        <dbReference type="ARBA" id="ARBA00022898"/>
    </source>
</evidence>
<dbReference type="InterPro" id="IPR015424">
    <property type="entry name" value="PyrdxlP-dep_Trfase"/>
</dbReference>
<comment type="subunit">
    <text evidence="3">Homodimer.</text>
</comment>
<accession>A0A150JFF0</accession>
<dbReference type="Pfam" id="PF00155">
    <property type="entry name" value="Aminotran_1_2"/>
    <property type="match status" value="1"/>
</dbReference>
<dbReference type="PROSITE" id="PS00105">
    <property type="entry name" value="AA_TRANSFER_CLASS_1"/>
    <property type="match status" value="1"/>
</dbReference>
<dbReference type="PANTHER" id="PTHR46383">
    <property type="entry name" value="ASPARTATE AMINOTRANSFERASE"/>
    <property type="match status" value="1"/>
</dbReference>
<evidence type="ECO:0000256" key="4">
    <source>
        <dbReference type="ARBA" id="ARBA00022576"/>
    </source>
</evidence>
<dbReference type="InterPro" id="IPR004838">
    <property type="entry name" value="NHTrfase_class1_PyrdxlP-BS"/>
</dbReference>
<evidence type="ECO:0000256" key="5">
    <source>
        <dbReference type="ARBA" id="ARBA00022679"/>
    </source>
</evidence>
<keyword evidence="5 7" id="KW-0808">Transferase</keyword>
<feature type="domain" description="Aminotransferase class I/classII large" evidence="8">
    <location>
        <begin position="31"/>
        <end position="375"/>
    </location>
</feature>
<dbReference type="CDD" id="cd00609">
    <property type="entry name" value="AAT_like"/>
    <property type="match status" value="1"/>
</dbReference>
<evidence type="ECO:0000313" key="11">
    <source>
        <dbReference type="Proteomes" id="UP000092420"/>
    </source>
</evidence>
<dbReference type="EMBL" id="LNJE01000001">
    <property type="protein sequence ID" value="KYC58548.1"/>
    <property type="molecule type" value="Genomic_DNA"/>
</dbReference>
<keyword evidence="4 7" id="KW-0032">Aminotransferase</keyword>